<organism evidence="7">
    <name type="scientific">freshwater metagenome</name>
    <dbReference type="NCBI Taxonomy" id="449393"/>
    <lineage>
        <taxon>unclassified sequences</taxon>
        <taxon>metagenomes</taxon>
        <taxon>ecological metagenomes</taxon>
    </lineage>
</organism>
<dbReference type="InterPro" id="IPR003439">
    <property type="entry name" value="ABC_transporter-like_ATP-bd"/>
</dbReference>
<dbReference type="InterPro" id="IPR052156">
    <property type="entry name" value="BCAA_Transport_ATP-bd_LivF"/>
</dbReference>
<comment type="similarity">
    <text evidence="1">Belongs to the ABC transporter superfamily.</text>
</comment>
<gene>
    <name evidence="7" type="ORF">UFOPK3204_00637</name>
</gene>
<dbReference type="AlphaFoldDB" id="A0A6J7A538"/>
<dbReference type="SUPFAM" id="SSF52540">
    <property type="entry name" value="P-loop containing nucleoside triphosphate hydrolases"/>
    <property type="match status" value="1"/>
</dbReference>
<accession>A0A6J7A538</accession>
<evidence type="ECO:0000256" key="1">
    <source>
        <dbReference type="ARBA" id="ARBA00005417"/>
    </source>
</evidence>
<protein>
    <submittedName>
        <fullName evidence="7">Unannotated protein</fullName>
    </submittedName>
</protein>
<reference evidence="7" key="1">
    <citation type="submission" date="2020-05" db="EMBL/GenBank/DDBJ databases">
        <authorList>
            <person name="Chiriac C."/>
            <person name="Salcher M."/>
            <person name="Ghai R."/>
            <person name="Kavagutti S V."/>
        </authorList>
    </citation>
    <scope>NUCLEOTIDE SEQUENCE</scope>
</reference>
<dbReference type="PROSITE" id="PS50893">
    <property type="entry name" value="ABC_TRANSPORTER_2"/>
    <property type="match status" value="1"/>
</dbReference>
<dbReference type="GO" id="GO:0005524">
    <property type="term" value="F:ATP binding"/>
    <property type="evidence" value="ECO:0007669"/>
    <property type="project" value="UniProtKB-KW"/>
</dbReference>
<dbReference type="Pfam" id="PF00005">
    <property type="entry name" value="ABC_tran"/>
    <property type="match status" value="1"/>
</dbReference>
<dbReference type="CDD" id="cd03224">
    <property type="entry name" value="ABC_TM1139_LivF_branched"/>
    <property type="match status" value="1"/>
</dbReference>
<keyword evidence="4" id="KW-0067">ATP-binding</keyword>
<dbReference type="PANTHER" id="PTHR43820">
    <property type="entry name" value="HIGH-AFFINITY BRANCHED-CHAIN AMINO ACID TRANSPORT ATP-BINDING PROTEIN LIVF"/>
    <property type="match status" value="1"/>
</dbReference>
<evidence type="ECO:0000256" key="5">
    <source>
        <dbReference type="ARBA" id="ARBA00022970"/>
    </source>
</evidence>
<dbReference type="EMBL" id="CAFABK010000020">
    <property type="protein sequence ID" value="CAB4827881.1"/>
    <property type="molecule type" value="Genomic_DNA"/>
</dbReference>
<keyword evidence="5" id="KW-0029">Amino-acid transport</keyword>
<evidence type="ECO:0000259" key="6">
    <source>
        <dbReference type="PROSITE" id="PS50893"/>
    </source>
</evidence>
<evidence type="ECO:0000256" key="3">
    <source>
        <dbReference type="ARBA" id="ARBA00022741"/>
    </source>
</evidence>
<dbReference type="GO" id="GO:0016887">
    <property type="term" value="F:ATP hydrolysis activity"/>
    <property type="evidence" value="ECO:0007669"/>
    <property type="project" value="InterPro"/>
</dbReference>
<evidence type="ECO:0000313" key="7">
    <source>
        <dbReference type="EMBL" id="CAB4827881.1"/>
    </source>
</evidence>
<keyword evidence="2" id="KW-0813">Transport</keyword>
<dbReference type="Gene3D" id="3.40.50.300">
    <property type="entry name" value="P-loop containing nucleotide triphosphate hydrolases"/>
    <property type="match status" value="1"/>
</dbReference>
<keyword evidence="3" id="KW-0547">Nucleotide-binding</keyword>
<proteinExistence type="inferred from homology"/>
<name>A0A6J7A538_9ZZZZ</name>
<dbReference type="GO" id="GO:0015658">
    <property type="term" value="F:branched-chain amino acid transmembrane transporter activity"/>
    <property type="evidence" value="ECO:0007669"/>
    <property type="project" value="TreeGrafter"/>
</dbReference>
<evidence type="ECO:0000256" key="2">
    <source>
        <dbReference type="ARBA" id="ARBA00022448"/>
    </source>
</evidence>
<dbReference type="InterPro" id="IPR003593">
    <property type="entry name" value="AAA+_ATPase"/>
</dbReference>
<dbReference type="PANTHER" id="PTHR43820:SF4">
    <property type="entry name" value="HIGH-AFFINITY BRANCHED-CHAIN AMINO ACID TRANSPORT ATP-BINDING PROTEIN LIVF"/>
    <property type="match status" value="1"/>
</dbReference>
<dbReference type="InterPro" id="IPR027417">
    <property type="entry name" value="P-loop_NTPase"/>
</dbReference>
<evidence type="ECO:0000256" key="4">
    <source>
        <dbReference type="ARBA" id="ARBA00022840"/>
    </source>
</evidence>
<sequence length="240" mass="25560">MSLLELSGVRICYGNAVAVKALDLHVDEGEFVALIGHNGVGKSSTVKAIAGVVKPTSGSIKFEGNDILGQQAGAILRRGIAVVPEGRRIFTRLTVGENLTVGGTVRSDRGEVKKSSAEMMERFPVLGKYADRMAGLLSGGEQQQLAIARALMSKPRLLLLDEPSLGLAPQIVEQVFDLLEELRKQGSSILLVEQNAAQAIRAADRYYLMRTGGVIESEAAGGDQAKADQVESAYLHFGKA</sequence>
<dbReference type="SMART" id="SM00382">
    <property type="entry name" value="AAA"/>
    <property type="match status" value="1"/>
</dbReference>
<dbReference type="GO" id="GO:0015807">
    <property type="term" value="P:L-amino acid transport"/>
    <property type="evidence" value="ECO:0007669"/>
    <property type="project" value="TreeGrafter"/>
</dbReference>
<feature type="domain" description="ABC transporter" evidence="6">
    <location>
        <begin position="4"/>
        <end position="236"/>
    </location>
</feature>